<evidence type="ECO:0000313" key="2">
    <source>
        <dbReference type="WBParaSite" id="nRc.2.0.1.t07304-RA"/>
    </source>
</evidence>
<organism evidence="1 2">
    <name type="scientific">Romanomermis culicivorax</name>
    <name type="common">Nematode worm</name>
    <dbReference type="NCBI Taxonomy" id="13658"/>
    <lineage>
        <taxon>Eukaryota</taxon>
        <taxon>Metazoa</taxon>
        <taxon>Ecdysozoa</taxon>
        <taxon>Nematoda</taxon>
        <taxon>Enoplea</taxon>
        <taxon>Dorylaimia</taxon>
        <taxon>Mermithida</taxon>
        <taxon>Mermithoidea</taxon>
        <taxon>Mermithidae</taxon>
        <taxon>Romanomermis</taxon>
    </lineage>
</organism>
<dbReference type="AlphaFoldDB" id="A0A915I0S6"/>
<keyword evidence="1" id="KW-1185">Reference proteome</keyword>
<protein>
    <submittedName>
        <fullName evidence="2">Uncharacterized protein</fullName>
    </submittedName>
</protein>
<name>A0A915I0S6_ROMCU</name>
<evidence type="ECO:0000313" key="1">
    <source>
        <dbReference type="Proteomes" id="UP000887565"/>
    </source>
</evidence>
<dbReference type="Proteomes" id="UP000887565">
    <property type="component" value="Unplaced"/>
</dbReference>
<proteinExistence type="predicted"/>
<dbReference type="WBParaSite" id="nRc.2.0.1.t07304-RA">
    <property type="protein sequence ID" value="nRc.2.0.1.t07304-RA"/>
    <property type="gene ID" value="nRc.2.0.1.g07304"/>
</dbReference>
<sequence>MNLTKLSQFVNIAHNGCEIMIQDRASLQKLCDGQFDGAIAHIASLCPMGVINPFKIPTYVWCSSRLLIDYLAANFADTSSPSFVLQLIYSQNAKRLSNLIHKKLGKQSKLVCQWIEH</sequence>
<reference evidence="2" key="1">
    <citation type="submission" date="2022-11" db="UniProtKB">
        <authorList>
            <consortium name="WormBaseParasite"/>
        </authorList>
    </citation>
    <scope>IDENTIFICATION</scope>
</reference>
<accession>A0A915I0S6</accession>